<dbReference type="InterPro" id="IPR036452">
    <property type="entry name" value="Ribo_hydro-like"/>
</dbReference>
<keyword evidence="1 5" id="KW-0378">Hydrolase</keyword>
<dbReference type="InterPro" id="IPR001910">
    <property type="entry name" value="Inosine/uridine_hydrolase_dom"/>
</dbReference>
<keyword evidence="6" id="KW-1185">Reference proteome</keyword>
<dbReference type="SUPFAM" id="SSF53590">
    <property type="entry name" value="Nucleoside hydrolase"/>
    <property type="match status" value="1"/>
</dbReference>
<evidence type="ECO:0000313" key="6">
    <source>
        <dbReference type="Proteomes" id="UP000644727"/>
    </source>
</evidence>
<dbReference type="Pfam" id="PF01156">
    <property type="entry name" value="IU_nuc_hydro"/>
    <property type="match status" value="1"/>
</dbReference>
<feature type="domain" description="Inosine/uridine-preferring nucleoside hydrolase" evidence="4">
    <location>
        <begin position="6"/>
        <end position="304"/>
    </location>
</feature>
<comment type="caution">
    <text evidence="5">The sequence shown here is derived from an EMBL/GenBank/DDBJ whole genome shotgun (WGS) entry which is preliminary data.</text>
</comment>
<accession>A0ABR9VX32</accession>
<evidence type="ECO:0000256" key="1">
    <source>
        <dbReference type="ARBA" id="ARBA00022801"/>
    </source>
</evidence>
<dbReference type="EMBL" id="JADEYR010000001">
    <property type="protein sequence ID" value="MBE9402754.1"/>
    <property type="molecule type" value="Genomic_DNA"/>
</dbReference>
<dbReference type="Proteomes" id="UP000644727">
    <property type="component" value="Unassembled WGS sequence"/>
</dbReference>
<dbReference type="GO" id="GO:0016787">
    <property type="term" value="F:hydrolase activity"/>
    <property type="evidence" value="ECO:0007669"/>
    <property type="project" value="UniProtKB-KW"/>
</dbReference>
<evidence type="ECO:0000256" key="2">
    <source>
        <dbReference type="ARBA" id="ARBA00023295"/>
    </source>
</evidence>
<keyword evidence="2" id="KW-0326">Glycosidase</keyword>
<dbReference type="Gene3D" id="3.90.245.10">
    <property type="entry name" value="Ribonucleoside hydrolase-like"/>
    <property type="match status" value="1"/>
</dbReference>
<evidence type="ECO:0000259" key="4">
    <source>
        <dbReference type="Pfam" id="PF01156"/>
    </source>
</evidence>
<dbReference type="InterPro" id="IPR023186">
    <property type="entry name" value="IUNH"/>
</dbReference>
<feature type="region of interest" description="Disordered" evidence="3">
    <location>
        <begin position="79"/>
        <end position="98"/>
    </location>
</feature>
<evidence type="ECO:0000256" key="3">
    <source>
        <dbReference type="SAM" id="MobiDB-lite"/>
    </source>
</evidence>
<name>A0ABR9VX32_9MICO</name>
<gene>
    <name evidence="5" type="ORF">IOE58_00540</name>
</gene>
<evidence type="ECO:0000313" key="5">
    <source>
        <dbReference type="EMBL" id="MBE9402754.1"/>
    </source>
</evidence>
<protein>
    <submittedName>
        <fullName evidence="5">Nucleoside hydrolase</fullName>
    </submittedName>
</protein>
<proteinExistence type="predicted"/>
<reference evidence="5 6" key="1">
    <citation type="submission" date="2020-10" db="EMBL/GenBank/DDBJ databases">
        <title>Draft genome and description of Brachybacterium epidermidis sp nov.</title>
        <authorList>
            <person name="Boxberger M."/>
            <person name="La Scola B."/>
        </authorList>
    </citation>
    <scope>NUCLEOTIDE SEQUENCE [LARGE SCALE GENOMIC DNA]</scope>
    <source>
        <strain evidence="5 6">Marseille-Q2903</strain>
    </source>
</reference>
<dbReference type="PANTHER" id="PTHR12304:SF4">
    <property type="entry name" value="URIDINE NUCLEOSIDASE"/>
    <property type="match status" value="1"/>
</dbReference>
<dbReference type="PANTHER" id="PTHR12304">
    <property type="entry name" value="INOSINE-URIDINE PREFERRING NUCLEOSIDE HYDROLASE"/>
    <property type="match status" value="1"/>
</dbReference>
<dbReference type="RefSeq" id="WP_193864459.1">
    <property type="nucleotide sequence ID" value="NZ_JADEYR010000001.1"/>
</dbReference>
<sequence length="332" mass="35335">MRMPLLLDCDTGIDDAFALTYLACRPEVEITGIVSTAGNVPTEAVLGNNLVLAELLGIDAPVARGARTPLVQELMTAEDTHGPTGLGHARLPTPTRQADDRSGAQLWVDAARRHPGQLVGLVLGPHTNLALALEIEPELPRLLKRLHVMGGAINHRGNTGATSEWNVAVDPEAAQRVLIAFSEAPTRPVLAGLDTTEAVRFWQPELDAVRALGDHPVVPILVEALQFYFEFHQADGFGWSAHVHDPLVAAHAVTGRFLETTPLPVDVELTGTLTRGQTVADPLGRWGREPNVDAATSADAPAFIAHLWETLRSGLSTQAAASSGQAEGDATH</sequence>
<organism evidence="5 6">
    <name type="scientific">Brachybacterium epidermidis</name>
    <dbReference type="NCBI Taxonomy" id="2781983"/>
    <lineage>
        <taxon>Bacteria</taxon>
        <taxon>Bacillati</taxon>
        <taxon>Actinomycetota</taxon>
        <taxon>Actinomycetes</taxon>
        <taxon>Micrococcales</taxon>
        <taxon>Dermabacteraceae</taxon>
        <taxon>Brachybacterium</taxon>
    </lineage>
</organism>